<keyword evidence="3" id="KW-1185">Reference proteome</keyword>
<dbReference type="AlphaFoldDB" id="A0A3M2RFH1"/>
<sequence length="117" mass="12831">MDNRQSFEKQATSDFSGLPGLVQAPGRECLFGRRYEHIPVRLAEAIHGFRYSRKGIPDPALQLNCGPLILVAVSSKFGVRVWGAFPEMSEAMDGRREAHMDVLVAVSGNAPHTCTCT</sequence>
<organism evidence="2 3">
    <name type="scientific">Marinobacter litoralis</name>
    <dbReference type="NCBI Taxonomy" id="187981"/>
    <lineage>
        <taxon>Bacteria</taxon>
        <taxon>Pseudomonadati</taxon>
        <taxon>Pseudomonadota</taxon>
        <taxon>Gammaproteobacteria</taxon>
        <taxon>Pseudomonadales</taxon>
        <taxon>Marinobacteraceae</taxon>
        <taxon>Marinobacter</taxon>
    </lineage>
</organism>
<dbReference type="RefSeq" id="WP_114334169.1">
    <property type="nucleotide sequence ID" value="NZ_QMDL01000002.1"/>
</dbReference>
<accession>A0A3M2RFH1</accession>
<protein>
    <submittedName>
        <fullName evidence="2">Uncharacterized protein</fullName>
    </submittedName>
</protein>
<feature type="region of interest" description="Disordered" evidence="1">
    <location>
        <begin position="1"/>
        <end position="21"/>
    </location>
</feature>
<gene>
    <name evidence="2" type="ORF">DOQ08_01376</name>
</gene>
<dbReference type="EMBL" id="QMDL01000002">
    <property type="protein sequence ID" value="RMJ04056.1"/>
    <property type="molecule type" value="Genomic_DNA"/>
</dbReference>
<evidence type="ECO:0000313" key="2">
    <source>
        <dbReference type="EMBL" id="RMJ04056.1"/>
    </source>
</evidence>
<name>A0A3M2RFH1_9GAMM</name>
<comment type="caution">
    <text evidence="2">The sequence shown here is derived from an EMBL/GenBank/DDBJ whole genome shotgun (WGS) entry which is preliminary data.</text>
</comment>
<evidence type="ECO:0000313" key="3">
    <source>
        <dbReference type="Proteomes" id="UP000265903"/>
    </source>
</evidence>
<proteinExistence type="predicted"/>
<dbReference type="Proteomes" id="UP000265903">
    <property type="component" value="Unassembled WGS sequence"/>
</dbReference>
<evidence type="ECO:0000256" key="1">
    <source>
        <dbReference type="SAM" id="MobiDB-lite"/>
    </source>
</evidence>
<reference evidence="2 3" key="1">
    <citation type="submission" date="2018-08" db="EMBL/GenBank/DDBJ databases">
        <title>Whole Genome Sequence of the Moderate Halophilic Marine Bacterium Marinobacter litoralis Sw-45.</title>
        <authorList>
            <person name="Musa H."/>
        </authorList>
    </citation>
    <scope>NUCLEOTIDE SEQUENCE [LARGE SCALE GENOMIC DNA]</scope>
    <source>
        <strain evidence="2 3">Sw-45</strain>
    </source>
</reference>